<name>A0A3M7RRC3_BRAPC</name>
<protein>
    <recommendedName>
        <fullName evidence="6">GDP-D-glucose phosphorylase 1</fullName>
        <ecNumber evidence="5">2.7.7.78</ecNumber>
    </recommendedName>
</protein>
<dbReference type="EC" id="2.7.7.78" evidence="5"/>
<reference evidence="15 16" key="1">
    <citation type="journal article" date="2018" name="Sci. Rep.">
        <title>Genomic signatures of local adaptation to the degree of environmental predictability in rotifers.</title>
        <authorList>
            <person name="Franch-Gras L."/>
            <person name="Hahn C."/>
            <person name="Garcia-Roger E.M."/>
            <person name="Carmona M.J."/>
            <person name="Serra M."/>
            <person name="Gomez A."/>
        </authorList>
    </citation>
    <scope>NUCLEOTIDE SEQUENCE [LARGE SCALE GENOMIC DNA]</scope>
    <source>
        <strain evidence="15">HYR1</strain>
    </source>
</reference>
<evidence type="ECO:0000256" key="10">
    <source>
        <dbReference type="ARBA" id="ARBA00022695"/>
    </source>
</evidence>
<evidence type="ECO:0000256" key="12">
    <source>
        <dbReference type="ARBA" id="ARBA00022801"/>
    </source>
</evidence>
<dbReference type="GO" id="GO:0005737">
    <property type="term" value="C:cytoplasm"/>
    <property type="evidence" value="ECO:0007669"/>
    <property type="project" value="UniProtKB-SubCell"/>
</dbReference>
<evidence type="ECO:0000256" key="11">
    <source>
        <dbReference type="ARBA" id="ARBA00022741"/>
    </source>
</evidence>
<comment type="catalytic activity">
    <reaction evidence="1">
        <text>GDP-alpha-D-glucose + phosphate = alpha-D-glucose 1-phosphate + GDP + H(+)</text>
        <dbReference type="Rhea" id="RHEA:30387"/>
        <dbReference type="ChEBI" id="CHEBI:15378"/>
        <dbReference type="ChEBI" id="CHEBI:43474"/>
        <dbReference type="ChEBI" id="CHEBI:58189"/>
        <dbReference type="ChEBI" id="CHEBI:58601"/>
        <dbReference type="ChEBI" id="CHEBI:62230"/>
        <dbReference type="EC" id="2.7.7.78"/>
    </reaction>
</comment>
<dbReference type="Proteomes" id="UP000276133">
    <property type="component" value="Unassembled WGS sequence"/>
</dbReference>
<dbReference type="PANTHER" id="PTHR20884">
    <property type="entry name" value="GDP-D-GLUCOSE PHOSPHORYLASE 1"/>
    <property type="match status" value="1"/>
</dbReference>
<dbReference type="SUPFAM" id="SSF54197">
    <property type="entry name" value="HIT-like"/>
    <property type="match status" value="1"/>
</dbReference>
<comment type="subcellular location">
    <subcellularLocation>
        <location evidence="3">Cytoplasm</location>
    </subcellularLocation>
</comment>
<accession>A0A3M7RRC3</accession>
<comment type="similarity">
    <text evidence="4">Belongs to the GDPGP1 family.</text>
</comment>
<evidence type="ECO:0000256" key="1">
    <source>
        <dbReference type="ARBA" id="ARBA00000063"/>
    </source>
</evidence>
<keyword evidence="7" id="KW-0963">Cytoplasm</keyword>
<dbReference type="GO" id="GO:0080048">
    <property type="term" value="F:GDP-D-glucose phosphorylase activity"/>
    <property type="evidence" value="ECO:0007669"/>
    <property type="project" value="UniProtKB-EC"/>
</dbReference>
<dbReference type="OrthoDB" id="417175at2759"/>
<keyword evidence="10" id="KW-0548">Nucleotidyltransferase</keyword>
<feature type="domain" description="GDPGP1-like N-terminal" evidence="14">
    <location>
        <begin position="15"/>
        <end position="178"/>
    </location>
</feature>
<dbReference type="Gene3D" id="3.30.428.10">
    <property type="entry name" value="HIT-like"/>
    <property type="match status" value="1"/>
</dbReference>
<comment type="caution">
    <text evidence="15">The sequence shown here is derived from an EMBL/GenBank/DDBJ whole genome shotgun (WGS) entry which is preliminary data.</text>
</comment>
<evidence type="ECO:0000256" key="7">
    <source>
        <dbReference type="ARBA" id="ARBA00022490"/>
    </source>
</evidence>
<dbReference type="AlphaFoldDB" id="A0A3M7RRC3"/>
<proteinExistence type="inferred from homology"/>
<dbReference type="GO" id="GO:0000166">
    <property type="term" value="F:nucleotide binding"/>
    <property type="evidence" value="ECO:0007669"/>
    <property type="project" value="UniProtKB-KW"/>
</dbReference>
<dbReference type="PANTHER" id="PTHR20884:SF8">
    <property type="entry name" value="GDP-D-GLUCOSE PHOSPHORYLASE 1"/>
    <property type="match status" value="1"/>
</dbReference>
<dbReference type="GO" id="GO:0006006">
    <property type="term" value="P:glucose metabolic process"/>
    <property type="evidence" value="ECO:0007669"/>
    <property type="project" value="TreeGrafter"/>
</dbReference>
<evidence type="ECO:0000256" key="3">
    <source>
        <dbReference type="ARBA" id="ARBA00004496"/>
    </source>
</evidence>
<comment type="function">
    <text evidence="2">Specific and highly efficient GDP-D-glucose phosphorylase regulating the levels of GDP-D-glucose in cells.</text>
</comment>
<keyword evidence="9 15" id="KW-0808">Transferase</keyword>
<evidence type="ECO:0000256" key="4">
    <source>
        <dbReference type="ARBA" id="ARBA00006451"/>
    </source>
</evidence>
<dbReference type="Pfam" id="PF26216">
    <property type="entry name" value="GDPGP1_C"/>
    <property type="match status" value="1"/>
</dbReference>
<keyword evidence="8" id="KW-0344">Guanine-nucleotide releasing factor</keyword>
<dbReference type="EMBL" id="REGN01002801">
    <property type="protein sequence ID" value="RNA26116.1"/>
    <property type="molecule type" value="Genomic_DNA"/>
</dbReference>
<evidence type="ECO:0000256" key="9">
    <source>
        <dbReference type="ARBA" id="ARBA00022679"/>
    </source>
</evidence>
<sequence length="375" mass="43998">MKIFEYSLKNLRHDFELILLDEWSKAYAFEGLFKFKLETEVPTKYLAGDYSFVVQKNSRRYSEKRPTDIQKSSSIKPPFDEKKFNFTKISPQEILLKLINIDETERSDNLIIINNSPIEIGHCLICPKYNEKKNQVLDEYSIKLACHILKLIFSSNFLIGFNSISAYASVNHLHMHLYDLKQTCEFKINKKYLFPIQNCEKPQFYKNKIWFIDFNCYYRACFCVELGAFESPEQFSHKVFSIVNFLSQNDIPHNAVFVKSKSFADQNETIKCFIWPKMASSGCVVNLNICFKDIPPNEKNLCFAITELSGHFILPFDKDFGSINEEFIIDVARYVQPDNEKIMELKDKPITLITYFWQIEFFNGCIGRTILRKLS</sequence>
<evidence type="ECO:0000256" key="5">
    <source>
        <dbReference type="ARBA" id="ARBA00012507"/>
    </source>
</evidence>
<evidence type="ECO:0000313" key="16">
    <source>
        <dbReference type="Proteomes" id="UP000276133"/>
    </source>
</evidence>
<keyword evidence="15" id="KW-0328">Glycosyltransferase</keyword>
<dbReference type="InterPro" id="IPR058866">
    <property type="entry name" value="GDPGP1_N"/>
</dbReference>
<dbReference type="GO" id="GO:0016757">
    <property type="term" value="F:glycosyltransferase activity"/>
    <property type="evidence" value="ECO:0007669"/>
    <property type="project" value="UniProtKB-KW"/>
</dbReference>
<keyword evidence="11" id="KW-0547">Nucleotide-binding</keyword>
<dbReference type="GO" id="GO:0005085">
    <property type="term" value="F:guanyl-nucleotide exchange factor activity"/>
    <property type="evidence" value="ECO:0007669"/>
    <property type="project" value="UniProtKB-KW"/>
</dbReference>
<dbReference type="InterPro" id="IPR026506">
    <property type="entry name" value="GDPGP"/>
</dbReference>
<dbReference type="Pfam" id="PF26217">
    <property type="entry name" value="GDPGP1_N"/>
    <property type="match status" value="1"/>
</dbReference>
<dbReference type="InterPro" id="IPR058865">
    <property type="entry name" value="GDPGP1_C"/>
</dbReference>
<evidence type="ECO:0000256" key="2">
    <source>
        <dbReference type="ARBA" id="ARBA00003049"/>
    </source>
</evidence>
<evidence type="ECO:0000259" key="14">
    <source>
        <dbReference type="Pfam" id="PF26217"/>
    </source>
</evidence>
<keyword evidence="16" id="KW-1185">Reference proteome</keyword>
<evidence type="ECO:0000256" key="6">
    <source>
        <dbReference type="ARBA" id="ARBA00018857"/>
    </source>
</evidence>
<dbReference type="InterPro" id="IPR036265">
    <property type="entry name" value="HIT-like_sf"/>
</dbReference>
<dbReference type="STRING" id="10195.A0A3M7RRC3"/>
<feature type="domain" description="GDPGP1-like C-terminal" evidence="13">
    <location>
        <begin position="230"/>
        <end position="348"/>
    </location>
</feature>
<keyword evidence="12" id="KW-0378">Hydrolase</keyword>
<organism evidence="15 16">
    <name type="scientific">Brachionus plicatilis</name>
    <name type="common">Marine rotifer</name>
    <name type="synonym">Brachionus muelleri</name>
    <dbReference type="NCBI Taxonomy" id="10195"/>
    <lineage>
        <taxon>Eukaryota</taxon>
        <taxon>Metazoa</taxon>
        <taxon>Spiralia</taxon>
        <taxon>Gnathifera</taxon>
        <taxon>Rotifera</taxon>
        <taxon>Eurotatoria</taxon>
        <taxon>Monogononta</taxon>
        <taxon>Pseudotrocha</taxon>
        <taxon>Ploima</taxon>
        <taxon>Brachionidae</taxon>
        <taxon>Brachionus</taxon>
    </lineage>
</organism>
<gene>
    <name evidence="15" type="ORF">BpHYR1_021935</name>
</gene>
<evidence type="ECO:0000259" key="13">
    <source>
        <dbReference type="Pfam" id="PF26216"/>
    </source>
</evidence>
<dbReference type="GO" id="GO:0016787">
    <property type="term" value="F:hydrolase activity"/>
    <property type="evidence" value="ECO:0007669"/>
    <property type="project" value="UniProtKB-KW"/>
</dbReference>
<evidence type="ECO:0000256" key="8">
    <source>
        <dbReference type="ARBA" id="ARBA00022658"/>
    </source>
</evidence>
<evidence type="ECO:0000313" key="15">
    <source>
        <dbReference type="EMBL" id="RNA26116.1"/>
    </source>
</evidence>